<name>A0A480KLX7_PIG</name>
<organism evidence="3">
    <name type="scientific">Sus scrofa</name>
    <name type="common">Pig</name>
    <dbReference type="NCBI Taxonomy" id="9823"/>
    <lineage>
        <taxon>Eukaryota</taxon>
        <taxon>Metazoa</taxon>
        <taxon>Chordata</taxon>
        <taxon>Craniata</taxon>
        <taxon>Vertebrata</taxon>
        <taxon>Euteleostomi</taxon>
        <taxon>Mammalia</taxon>
        <taxon>Eutheria</taxon>
        <taxon>Laurasiatheria</taxon>
        <taxon>Artiodactyla</taxon>
        <taxon>Suina</taxon>
        <taxon>Suidae</taxon>
        <taxon>Sus</taxon>
    </lineage>
</organism>
<dbReference type="CDD" id="cd00057">
    <property type="entry name" value="FA58C"/>
    <property type="match status" value="1"/>
</dbReference>
<dbReference type="InterPro" id="IPR000421">
    <property type="entry name" value="FA58C"/>
</dbReference>
<dbReference type="PROSITE" id="PS01285">
    <property type="entry name" value="FA58C_1"/>
    <property type="match status" value="1"/>
</dbReference>
<dbReference type="PROSITE" id="PS01286">
    <property type="entry name" value="FA58C_2"/>
    <property type="match status" value="1"/>
</dbReference>
<dbReference type="InterPro" id="IPR008979">
    <property type="entry name" value="Galactose-bd-like_sf"/>
</dbReference>
<dbReference type="Pfam" id="PF00754">
    <property type="entry name" value="F5_F8_type_C"/>
    <property type="match status" value="1"/>
</dbReference>
<dbReference type="PANTHER" id="PTHR24543">
    <property type="entry name" value="MULTICOPPER OXIDASE-RELATED"/>
    <property type="match status" value="1"/>
</dbReference>
<dbReference type="AlphaFoldDB" id="A0A480KLX7"/>
<keyword evidence="3" id="KW-0121">Carboxypeptidase</keyword>
<evidence type="ECO:0000313" key="3">
    <source>
        <dbReference type="EMBL" id="HDA61785.1"/>
    </source>
</evidence>
<keyword evidence="3" id="KW-0378">Hydrolase</keyword>
<feature type="region of interest" description="Disordered" evidence="1">
    <location>
        <begin position="1"/>
        <end position="23"/>
    </location>
</feature>
<dbReference type="PANTHER" id="PTHR24543:SF291">
    <property type="entry name" value="SMOKE ALARM, ISOFORM D"/>
    <property type="match status" value="1"/>
</dbReference>
<reference evidence="3" key="1">
    <citation type="journal article" date="2019" name="PeerJ">
        <title>Genes of the pig, Sus scrofa, reconstructed with EvidentialGene.</title>
        <authorList>
            <person name="Gilbert D.G."/>
        </authorList>
    </citation>
    <scope>NUCLEOTIDE SEQUENCE</scope>
</reference>
<evidence type="ECO:0000256" key="1">
    <source>
        <dbReference type="SAM" id="MobiDB-lite"/>
    </source>
</evidence>
<dbReference type="GO" id="GO:0004180">
    <property type="term" value="F:carboxypeptidase activity"/>
    <property type="evidence" value="ECO:0007669"/>
    <property type="project" value="UniProtKB-KW"/>
</dbReference>
<sequence length="225" mass="25654">MKTKSSEKAASDERHVPVGRDAVREGCPPLGLETLKITDFQLHASTSKRYGLGAHRGRLNIQAGINENDFYDGAWCAGRNDLHQWIEVDARRLTKFTGVITQGRNSLWLSDWVTSYKVMVSNDSHTWVTVKNGSGDMIFEGNSEKEIPVLNELPVPLVARYIRINPQSWFDNGSICMRMEILGCPLPDPNNYYHRRNEMTTTDDLDFKHHNYKEMRQGIDKPNSS</sequence>
<dbReference type="PROSITE" id="PS50022">
    <property type="entry name" value="FA58C_3"/>
    <property type="match status" value="1"/>
</dbReference>
<dbReference type="SUPFAM" id="SSF49785">
    <property type="entry name" value="Galactose-binding domain-like"/>
    <property type="match status" value="1"/>
</dbReference>
<dbReference type="EMBL" id="DQIR01249099">
    <property type="protein sequence ID" value="HDC04577.1"/>
    <property type="molecule type" value="Transcribed_RNA"/>
</dbReference>
<dbReference type="Gene3D" id="2.60.120.260">
    <property type="entry name" value="Galactose-binding domain-like"/>
    <property type="match status" value="1"/>
</dbReference>
<dbReference type="EMBL" id="DQIR01106309">
    <property type="protein sequence ID" value="HDA61785.1"/>
    <property type="molecule type" value="Transcribed_RNA"/>
</dbReference>
<dbReference type="FunFam" id="2.60.120.260:FF:000035">
    <property type="entry name" value="probable carboxypeptidase X1 isoform X2"/>
    <property type="match status" value="1"/>
</dbReference>
<feature type="domain" description="F5/8 type C" evidence="2">
    <location>
        <begin position="25"/>
        <end position="184"/>
    </location>
</feature>
<proteinExistence type="predicted"/>
<accession>A0A480KLX7</accession>
<keyword evidence="3" id="KW-0645">Protease</keyword>
<evidence type="ECO:0000259" key="2">
    <source>
        <dbReference type="PROSITE" id="PS50022"/>
    </source>
</evidence>
<dbReference type="SMART" id="SM00231">
    <property type="entry name" value="FA58C"/>
    <property type="match status" value="1"/>
</dbReference>
<protein>
    <submittedName>
        <fullName evidence="3">Inactive carboxypeptidase-like protein X2 isoform X3</fullName>
    </submittedName>
</protein>